<dbReference type="InterPro" id="IPR036534">
    <property type="entry name" value="GAR_dom_sf"/>
</dbReference>
<feature type="compositionally biased region" description="Polar residues" evidence="4">
    <location>
        <begin position="631"/>
        <end position="641"/>
    </location>
</feature>
<gene>
    <name evidence="6" type="ORF">CDD82_5997</name>
</gene>
<feature type="compositionally biased region" description="Basic and acidic residues" evidence="4">
    <location>
        <begin position="380"/>
        <end position="391"/>
    </location>
</feature>
<comment type="subcellular location">
    <subcellularLocation>
        <location evidence="1">Cytoplasm</location>
        <location evidence="1">Cytoskeleton</location>
    </subcellularLocation>
</comment>
<sequence length="885" mass="96246">MADSPALLKPKRISLLVGQSSLRPRPSDDILAHLSPSTAVDALTSPTGALRVCLDGATTSDNEFVMEAALASKKILDWACELSTWPWPMEPGSAGFEKPDQSSNGCGLAADDHVGWLSVNKVEEYQNRINQIDMDLDELDIEHLKSQVMSNHIIPLSRPTTPVTDCSSSSSYTKMEDLTAVVTAIVVQMLPNLAKLSRLLRIWSIRLTVLRRIPAFFHAIEDAEVGLKSGWAAISQVHTRESQCNGHGQVDTALPTLDKRDFDVMSSVLVTKVSEPGRILDYMLDYLEGTQDTLPDTWLERMEAVERDYAAWVAACETKMQEVHMPTYPPTPGRAEEESGARNGTIDLLQEEGGSGHHDATLHATPPLNQSIATTTLDRQCPESDCGREKLASSAHSEPPSLLIKDDEASPPPELIESTSHDELVDSSIFTHCMSPVEEEAEMELPPLRPSTSRTSLTSQTSTLLHGASSQFDALSSDPPEVSGSPRVREPRYITGSQPSSPILACNVGSKERPASLLDSPIITTGLEDGRANVYKTLPDQSLAHDFDESQSMSETSRPMPRRGSSGDRHLQQQISEIIESIPAKIQLANEPTKSTVNLNPPDFQMPRLDKKLSKERVKRSLSSMSAVSSRTTTPSFTLSPAKNPRPRHHRSHQEIKVYHLSRSTGEPPIKLLIRCVGEHGERVMVRVGGGWADLSEYLKEYASHHGRRSGGNVEVRDVPRGAGGVEPCVGSSPPRPVSRAAPQAENSPTGPPLAVAKARRSAGAAGSEVPRLLRPKTPAGAGISINSNNPPSSGESSRSRSSSRLSWVDEEGSFLGLAGPTGKKIEMSEEKRAWVESVKEKVRLASGERRVSSVGSDERGRFGELGTVGSTKRLFPKADDKTWR</sequence>
<proteinExistence type="predicted"/>
<dbReference type="PROSITE" id="PS51460">
    <property type="entry name" value="GAR"/>
    <property type="match status" value="1"/>
</dbReference>
<feature type="domain" description="GAR" evidence="5">
    <location>
        <begin position="630"/>
        <end position="706"/>
    </location>
</feature>
<feature type="region of interest" description="Disordered" evidence="4">
    <location>
        <begin position="542"/>
        <end position="568"/>
    </location>
</feature>
<feature type="compositionally biased region" description="Low complexity" evidence="4">
    <location>
        <begin position="621"/>
        <end position="630"/>
    </location>
</feature>
<dbReference type="Pfam" id="PF02187">
    <property type="entry name" value="GAS2"/>
    <property type="match status" value="1"/>
</dbReference>
<evidence type="ECO:0000313" key="6">
    <source>
        <dbReference type="EMBL" id="PHH72385.1"/>
    </source>
</evidence>
<dbReference type="AlphaFoldDB" id="A0A2C5YS74"/>
<evidence type="ECO:0000256" key="2">
    <source>
        <dbReference type="ARBA" id="ARBA00022490"/>
    </source>
</evidence>
<evidence type="ECO:0000256" key="1">
    <source>
        <dbReference type="ARBA" id="ARBA00004245"/>
    </source>
</evidence>
<evidence type="ECO:0000313" key="7">
    <source>
        <dbReference type="Proteomes" id="UP000224854"/>
    </source>
</evidence>
<comment type="caution">
    <text evidence="6">The sequence shown here is derived from an EMBL/GenBank/DDBJ whole genome shotgun (WGS) entry which is preliminary data.</text>
</comment>
<keyword evidence="7" id="KW-1185">Reference proteome</keyword>
<feature type="compositionally biased region" description="Low complexity" evidence="4">
    <location>
        <begin position="728"/>
        <end position="743"/>
    </location>
</feature>
<protein>
    <recommendedName>
        <fullName evidence="5">GAR domain-containing protein</fullName>
    </recommendedName>
</protein>
<feature type="region of interest" description="Disordered" evidence="4">
    <location>
        <begin position="378"/>
        <end position="426"/>
    </location>
</feature>
<dbReference type="EMBL" id="NJEU01000589">
    <property type="protein sequence ID" value="PHH72385.1"/>
    <property type="molecule type" value="Genomic_DNA"/>
</dbReference>
<feature type="region of interest" description="Disordered" evidence="4">
    <location>
        <begin position="439"/>
        <end position="500"/>
    </location>
</feature>
<organism evidence="6 7">
    <name type="scientific">Ophiocordyceps australis</name>
    <dbReference type="NCBI Taxonomy" id="1399860"/>
    <lineage>
        <taxon>Eukaryota</taxon>
        <taxon>Fungi</taxon>
        <taxon>Dikarya</taxon>
        <taxon>Ascomycota</taxon>
        <taxon>Pezizomycotina</taxon>
        <taxon>Sordariomycetes</taxon>
        <taxon>Hypocreomycetidae</taxon>
        <taxon>Hypocreales</taxon>
        <taxon>Ophiocordycipitaceae</taxon>
        <taxon>Ophiocordyceps</taxon>
    </lineage>
</organism>
<feature type="region of interest" description="Disordered" evidence="4">
    <location>
        <begin position="621"/>
        <end position="653"/>
    </location>
</feature>
<accession>A0A2C5YS74</accession>
<feature type="region of interest" description="Disordered" evidence="4">
    <location>
        <begin position="847"/>
        <end position="866"/>
    </location>
</feature>
<name>A0A2C5YS74_9HYPO</name>
<feature type="region of interest" description="Disordered" evidence="4">
    <location>
        <begin position="704"/>
        <end position="807"/>
    </location>
</feature>
<dbReference type="Proteomes" id="UP000224854">
    <property type="component" value="Unassembled WGS sequence"/>
</dbReference>
<evidence type="ECO:0000256" key="3">
    <source>
        <dbReference type="ARBA" id="ARBA00023212"/>
    </source>
</evidence>
<reference evidence="6 7" key="1">
    <citation type="submission" date="2017-06" db="EMBL/GenBank/DDBJ databases">
        <title>Ant-infecting Ophiocordyceps genomes reveal a high diversity of potential behavioral manipulation genes and a possible major role for enterotoxins.</title>
        <authorList>
            <person name="De Bekker C."/>
            <person name="Evans H.C."/>
            <person name="Brachmann A."/>
            <person name="Hughes D.P."/>
        </authorList>
    </citation>
    <scope>NUCLEOTIDE SEQUENCE [LARGE SCALE GENOMIC DNA]</scope>
    <source>
        <strain evidence="6 7">1348a</strain>
    </source>
</reference>
<evidence type="ECO:0000256" key="4">
    <source>
        <dbReference type="SAM" id="MobiDB-lite"/>
    </source>
</evidence>
<feature type="compositionally biased region" description="Low complexity" evidence="4">
    <location>
        <begin position="450"/>
        <end position="465"/>
    </location>
</feature>
<keyword evidence="3" id="KW-0206">Cytoskeleton</keyword>
<feature type="compositionally biased region" description="Low complexity" evidence="4">
    <location>
        <begin position="783"/>
        <end position="807"/>
    </location>
</feature>
<dbReference type="SUPFAM" id="SSF143575">
    <property type="entry name" value="GAS2 domain-like"/>
    <property type="match status" value="1"/>
</dbReference>
<evidence type="ECO:0000259" key="5">
    <source>
        <dbReference type="PROSITE" id="PS51460"/>
    </source>
</evidence>
<dbReference type="InterPro" id="IPR003108">
    <property type="entry name" value="GAR_dom"/>
</dbReference>
<keyword evidence="2" id="KW-0963">Cytoplasm</keyword>
<dbReference type="Gene3D" id="3.30.920.20">
    <property type="entry name" value="Gas2-like domain"/>
    <property type="match status" value="1"/>
</dbReference>
<dbReference type="OrthoDB" id="5409589at2759"/>
<feature type="compositionally biased region" description="Basic and acidic residues" evidence="4">
    <location>
        <begin position="847"/>
        <end position="863"/>
    </location>
</feature>
<dbReference type="GO" id="GO:0005856">
    <property type="term" value="C:cytoskeleton"/>
    <property type="evidence" value="ECO:0007669"/>
    <property type="project" value="UniProtKB-SubCell"/>
</dbReference>
<dbReference type="GO" id="GO:0008017">
    <property type="term" value="F:microtubule binding"/>
    <property type="evidence" value="ECO:0007669"/>
    <property type="project" value="InterPro"/>
</dbReference>